<sequence length="142" mass="15885">MDTDARTFAGGIEARQRRGAEAVDEDSSHGVVHRRANRYRRKCRIDAKKLFGQFADLRQSLAQLGMTQMTKVQMHHRTVLAFDGAALLLLMPESLAETVAWSEFHGLVAWRRLRRTETVVLKVAVAILVHQEAAFAAACLGE</sequence>
<dbReference type="Proteomes" id="UP000020077">
    <property type="component" value="Unassembled WGS sequence"/>
</dbReference>
<accession>A0A080M1M2</accession>
<dbReference type="EMBL" id="JDVG02000082">
    <property type="protein sequence ID" value="KFB74200.1"/>
    <property type="molecule type" value="Genomic_DNA"/>
</dbReference>
<protein>
    <submittedName>
        <fullName evidence="1">Uncharacterized protein</fullName>
    </submittedName>
</protein>
<evidence type="ECO:0000313" key="1">
    <source>
        <dbReference type="EMBL" id="KFB74200.1"/>
    </source>
</evidence>
<organism evidence="1 2">
    <name type="scientific">Candidatus Accumulibacter phosphatis</name>
    <dbReference type="NCBI Taxonomy" id="327160"/>
    <lineage>
        <taxon>Bacteria</taxon>
        <taxon>Pseudomonadati</taxon>
        <taxon>Pseudomonadota</taxon>
        <taxon>Betaproteobacteria</taxon>
        <taxon>Candidatus Accumulibacter</taxon>
    </lineage>
</organism>
<reference evidence="1 2" key="1">
    <citation type="submission" date="2014-02" db="EMBL/GenBank/DDBJ databases">
        <title>Expanding our view of genomic diversity in Candidatus Accumulibacter clades.</title>
        <authorList>
            <person name="Skennerton C.T."/>
            <person name="Barr J.J."/>
            <person name="Slater F.R."/>
            <person name="Bond P.L."/>
            <person name="Tyson G.W."/>
        </authorList>
    </citation>
    <scope>NUCLEOTIDE SEQUENCE [LARGE SCALE GENOMIC DNA]</scope>
    <source>
        <strain evidence="2">BA-91</strain>
    </source>
</reference>
<dbReference type="AlphaFoldDB" id="A0A080M1M2"/>
<proteinExistence type="predicted"/>
<name>A0A080M1M2_9PROT</name>
<comment type="caution">
    <text evidence="1">The sequence shown here is derived from an EMBL/GenBank/DDBJ whole genome shotgun (WGS) entry which is preliminary data.</text>
</comment>
<evidence type="ECO:0000313" key="2">
    <source>
        <dbReference type="Proteomes" id="UP000020077"/>
    </source>
</evidence>
<gene>
    <name evidence="1" type="ORF">AW09_000511</name>
</gene>